<dbReference type="OrthoDB" id="9788113at2"/>
<keyword evidence="3" id="KW-0813">Transport</keyword>
<dbReference type="GO" id="GO:0005886">
    <property type="term" value="C:plasma membrane"/>
    <property type="evidence" value="ECO:0007669"/>
    <property type="project" value="UniProtKB-SubCell"/>
</dbReference>
<evidence type="ECO:0000256" key="12">
    <source>
        <dbReference type="ARBA" id="ARBA00023063"/>
    </source>
</evidence>
<gene>
    <name evidence="19" type="primary">narI</name>
    <name evidence="19" type="ORF">E5K04_15805</name>
</gene>
<feature type="domain" description="NarG-like" evidence="18">
    <location>
        <begin position="5"/>
        <end position="227"/>
    </location>
</feature>
<keyword evidence="20" id="KW-1185">Reference proteome</keyword>
<comment type="caution">
    <text evidence="19">The sequence shown here is derived from an EMBL/GenBank/DDBJ whole genome shotgun (WGS) entry which is preliminary data.</text>
</comment>
<dbReference type="FunFam" id="1.20.950.20:FF:000001">
    <property type="entry name" value="Respiratory nitrate reductase subunit gamma"/>
    <property type="match status" value="1"/>
</dbReference>
<dbReference type="SUPFAM" id="SSF103501">
    <property type="entry name" value="Respiratory nitrate reductase 1 gamma chain"/>
    <property type="match status" value="1"/>
</dbReference>
<comment type="catalytic activity">
    <reaction evidence="14">
        <text>nitrate + a quinol = a quinone + nitrite + H2O</text>
        <dbReference type="Rhea" id="RHEA:56144"/>
        <dbReference type="ChEBI" id="CHEBI:15377"/>
        <dbReference type="ChEBI" id="CHEBI:16301"/>
        <dbReference type="ChEBI" id="CHEBI:17632"/>
        <dbReference type="ChEBI" id="CHEBI:24646"/>
        <dbReference type="ChEBI" id="CHEBI:132124"/>
        <dbReference type="EC" id="1.7.5.1"/>
    </reaction>
</comment>
<feature type="binding site" description="axial binding residue" evidence="16">
    <location>
        <position position="188"/>
    </location>
    <ligand>
        <name>heme b</name>
        <dbReference type="ChEBI" id="CHEBI:60344"/>
        <label>1</label>
    </ligand>
    <ligandPart>
        <name>Fe</name>
        <dbReference type="ChEBI" id="CHEBI:18248"/>
    </ligandPart>
</feature>
<keyword evidence="8" id="KW-0249">Electron transport</keyword>
<feature type="transmembrane region" description="Helical" evidence="17">
    <location>
        <begin position="130"/>
        <end position="149"/>
    </location>
</feature>
<protein>
    <recommendedName>
        <fullName evidence="2">nitrate reductase (quinone)</fullName>
        <ecNumber evidence="2">1.7.5.1</ecNumber>
    </recommendedName>
</protein>
<evidence type="ECO:0000256" key="1">
    <source>
        <dbReference type="ARBA" id="ARBA00004651"/>
    </source>
</evidence>
<accession>A0A4T0UJ19</accession>
<dbReference type="NCBIfam" id="TIGR00351">
    <property type="entry name" value="narI"/>
    <property type="match status" value="1"/>
</dbReference>
<feature type="binding site" description="axial binding residue" evidence="16">
    <location>
        <position position="56"/>
    </location>
    <ligand>
        <name>heme b</name>
        <dbReference type="ChEBI" id="CHEBI:60344"/>
        <label>1</label>
    </ligand>
    <ligandPart>
        <name>Fe</name>
        <dbReference type="ChEBI" id="CHEBI:18248"/>
    </ligandPart>
</feature>
<keyword evidence="4" id="KW-1003">Cell membrane</keyword>
<evidence type="ECO:0000313" key="19">
    <source>
        <dbReference type="EMBL" id="TIC78522.1"/>
    </source>
</evidence>
<evidence type="ECO:0000256" key="9">
    <source>
        <dbReference type="ARBA" id="ARBA00022989"/>
    </source>
</evidence>
<keyword evidence="9 17" id="KW-1133">Transmembrane helix</keyword>
<evidence type="ECO:0000256" key="8">
    <source>
        <dbReference type="ARBA" id="ARBA00022982"/>
    </source>
</evidence>
<organism evidence="19 20">
    <name type="scientific">Crenobacter intestini</name>
    <dbReference type="NCBI Taxonomy" id="2563443"/>
    <lineage>
        <taxon>Bacteria</taxon>
        <taxon>Pseudomonadati</taxon>
        <taxon>Pseudomonadota</taxon>
        <taxon>Betaproteobacteria</taxon>
        <taxon>Neisseriales</taxon>
        <taxon>Neisseriaceae</taxon>
        <taxon>Crenobacter</taxon>
    </lineage>
</organism>
<dbReference type="GO" id="GO:0160182">
    <property type="term" value="F:nitrate reductase (quinone) activity"/>
    <property type="evidence" value="ECO:0007669"/>
    <property type="project" value="UniProtKB-EC"/>
</dbReference>
<evidence type="ECO:0000256" key="7">
    <source>
        <dbReference type="ARBA" id="ARBA00022723"/>
    </source>
</evidence>
<dbReference type="AlphaFoldDB" id="A0A4T0UJ19"/>
<dbReference type="GO" id="GO:0009055">
    <property type="term" value="F:electron transfer activity"/>
    <property type="evidence" value="ECO:0007669"/>
    <property type="project" value="TreeGrafter"/>
</dbReference>
<evidence type="ECO:0000256" key="14">
    <source>
        <dbReference type="ARBA" id="ARBA00048294"/>
    </source>
</evidence>
<dbReference type="PANTHER" id="PTHR30598">
    <property type="entry name" value="NITRATE REDUCTASE PRIVATE CHAPERONE, REDOX ENZYME MATURATION PROTEIN REMP FAMILY"/>
    <property type="match status" value="1"/>
</dbReference>
<feature type="transmembrane region" description="Helical" evidence="17">
    <location>
        <begin position="53"/>
        <end position="77"/>
    </location>
</feature>
<reference evidence="19 20" key="1">
    <citation type="submission" date="2019-04" db="EMBL/GenBank/DDBJ databases">
        <title>Crenobacter sp. nov.</title>
        <authorList>
            <person name="Shi S."/>
        </authorList>
    </citation>
    <scope>NUCLEOTIDE SEQUENCE [LARGE SCALE GENOMIC DNA]</scope>
    <source>
        <strain evidence="19 20">GY 70310</strain>
    </source>
</reference>
<dbReference type="EMBL" id="STGJ01000026">
    <property type="protein sequence ID" value="TIC78522.1"/>
    <property type="molecule type" value="Genomic_DNA"/>
</dbReference>
<dbReference type="GO" id="GO:0019645">
    <property type="term" value="P:anaerobic electron transport chain"/>
    <property type="evidence" value="ECO:0007669"/>
    <property type="project" value="UniProtKB-ARBA"/>
</dbReference>
<dbReference type="GO" id="GO:0020037">
    <property type="term" value="F:heme binding"/>
    <property type="evidence" value="ECO:0007669"/>
    <property type="project" value="TreeGrafter"/>
</dbReference>
<evidence type="ECO:0000256" key="15">
    <source>
        <dbReference type="ARBA" id="ARBA00063882"/>
    </source>
</evidence>
<evidence type="ECO:0000256" key="3">
    <source>
        <dbReference type="ARBA" id="ARBA00022448"/>
    </source>
</evidence>
<evidence type="ECO:0000256" key="5">
    <source>
        <dbReference type="ARBA" id="ARBA00022617"/>
    </source>
</evidence>
<sequence>MSYLDHFLFGIYPYLALAIFFFGSLARFEREQYSWKTDSSQLLHTGALRAGNILFHVGILGLFFGHFVGLLTPVAVWDALGVSHGFKQMVAVVMGGIFGTSALIGMLILLARRFGNERIRAVTRPADKLVSLWILVTLLLGLSTIFLSIQHTDGHLMVVLMTWAQHVVTFRGGTGELMAEVPWLFKAHLFMGMTLFVIFPFTRLVHVWSGFASVTYLTRAWQLVRPRNAALRYGHSQRTLAKKAAAAPVGAQAKVRPAAPQASYRK</sequence>
<evidence type="ECO:0000256" key="10">
    <source>
        <dbReference type="ARBA" id="ARBA00023002"/>
    </source>
</evidence>
<keyword evidence="12" id="KW-0534">Nitrate assimilation</keyword>
<dbReference type="EC" id="1.7.5.1" evidence="2"/>
<keyword evidence="6 17" id="KW-0812">Transmembrane</keyword>
<keyword evidence="5 16" id="KW-0349">Heme</keyword>
<dbReference type="Pfam" id="PF02665">
    <property type="entry name" value="Nitrate_red_gam"/>
    <property type="match status" value="1"/>
</dbReference>
<feature type="transmembrane region" description="Helical" evidence="17">
    <location>
        <begin position="6"/>
        <end position="26"/>
    </location>
</feature>
<evidence type="ECO:0000313" key="20">
    <source>
        <dbReference type="Proteomes" id="UP000308891"/>
    </source>
</evidence>
<dbReference type="InterPro" id="IPR023234">
    <property type="entry name" value="NarG-like_domain"/>
</dbReference>
<evidence type="ECO:0000256" key="16">
    <source>
        <dbReference type="PIRSR" id="PIRSR603816-1"/>
    </source>
</evidence>
<evidence type="ECO:0000256" key="2">
    <source>
        <dbReference type="ARBA" id="ARBA00012500"/>
    </source>
</evidence>
<proteinExistence type="predicted"/>
<feature type="transmembrane region" description="Helical" evidence="17">
    <location>
        <begin position="189"/>
        <end position="217"/>
    </location>
</feature>
<evidence type="ECO:0000256" key="4">
    <source>
        <dbReference type="ARBA" id="ARBA00022475"/>
    </source>
</evidence>
<feature type="binding site" description="axial binding residue" evidence="16">
    <location>
        <position position="66"/>
    </location>
    <ligand>
        <name>heme b</name>
        <dbReference type="ChEBI" id="CHEBI:60344"/>
        <label>2</label>
    </ligand>
    <ligandPart>
        <name>Fe</name>
        <dbReference type="ChEBI" id="CHEBI:18248"/>
    </ligandPart>
</feature>
<dbReference type="InterPro" id="IPR051936">
    <property type="entry name" value="Heme-iron_electron_transfer"/>
</dbReference>
<keyword evidence="11 16" id="KW-0408">Iron</keyword>
<comment type="subunit">
    <text evidence="15">Dimer of heterotrimers each composed of an alpha, a beta and a gamma chain. Alpha and beta are catalytic chains; gamma chains are involved in binding the enzyme complex to the cytoplasmic membrane.</text>
</comment>
<dbReference type="GO" id="GO:0046872">
    <property type="term" value="F:metal ion binding"/>
    <property type="evidence" value="ECO:0007669"/>
    <property type="project" value="UniProtKB-KW"/>
</dbReference>
<dbReference type="Gene3D" id="1.20.950.20">
    <property type="entry name" value="Transmembrane di-heme cytochromes, Chain C"/>
    <property type="match status" value="1"/>
</dbReference>
<dbReference type="GO" id="GO:0042128">
    <property type="term" value="P:nitrate assimilation"/>
    <property type="evidence" value="ECO:0007669"/>
    <property type="project" value="UniProtKB-KW"/>
</dbReference>
<dbReference type="Proteomes" id="UP000308891">
    <property type="component" value="Unassembled WGS sequence"/>
</dbReference>
<dbReference type="InterPro" id="IPR003816">
    <property type="entry name" value="Nitrate_red_gam"/>
</dbReference>
<feature type="binding site" description="axial binding residue" evidence="16">
    <location>
        <position position="206"/>
    </location>
    <ligand>
        <name>heme b</name>
        <dbReference type="ChEBI" id="CHEBI:60344"/>
        <label>1</label>
    </ligand>
    <ligandPart>
        <name>Fe</name>
        <dbReference type="ChEBI" id="CHEBI:18248"/>
    </ligandPart>
</feature>
<keyword evidence="10 19" id="KW-0560">Oxidoreductase</keyword>
<evidence type="ECO:0000259" key="18">
    <source>
        <dbReference type="Pfam" id="PF02665"/>
    </source>
</evidence>
<keyword evidence="7" id="KW-0479">Metal-binding</keyword>
<dbReference type="InterPro" id="IPR036197">
    <property type="entry name" value="NarG-like_sf"/>
</dbReference>
<feature type="transmembrane region" description="Helical" evidence="17">
    <location>
        <begin position="89"/>
        <end position="110"/>
    </location>
</feature>
<comment type="subcellular location">
    <subcellularLocation>
        <location evidence="1">Cell membrane</location>
        <topology evidence="1">Multi-pass membrane protein</topology>
    </subcellularLocation>
</comment>
<evidence type="ECO:0000256" key="11">
    <source>
        <dbReference type="ARBA" id="ARBA00023004"/>
    </source>
</evidence>
<dbReference type="GO" id="GO:0009325">
    <property type="term" value="C:nitrate reductase complex"/>
    <property type="evidence" value="ECO:0007669"/>
    <property type="project" value="InterPro"/>
</dbReference>
<evidence type="ECO:0000256" key="13">
    <source>
        <dbReference type="ARBA" id="ARBA00023136"/>
    </source>
</evidence>
<evidence type="ECO:0000256" key="17">
    <source>
        <dbReference type="SAM" id="Phobius"/>
    </source>
</evidence>
<dbReference type="PANTHER" id="PTHR30598:SF3">
    <property type="entry name" value="RESPIRATORY NITRATE REDUCTASE 1 GAMMA CHAIN"/>
    <property type="match status" value="1"/>
</dbReference>
<keyword evidence="13 17" id="KW-0472">Membrane</keyword>
<evidence type="ECO:0000256" key="6">
    <source>
        <dbReference type="ARBA" id="ARBA00022692"/>
    </source>
</evidence>
<name>A0A4T0UJ19_9NEIS</name>